<dbReference type="Gene3D" id="1.10.443.10">
    <property type="entry name" value="Intergrase catalytic core"/>
    <property type="match status" value="1"/>
</dbReference>
<dbReference type="Proteomes" id="UP000196655">
    <property type="component" value="Unassembled WGS sequence"/>
</dbReference>
<dbReference type="PROSITE" id="PS51900">
    <property type="entry name" value="CB"/>
    <property type="match status" value="1"/>
</dbReference>
<reference evidence="7" key="1">
    <citation type="submission" date="2017-05" db="EMBL/GenBank/DDBJ databases">
        <authorList>
            <person name="Macchi M."/>
            <person name="Festa S."/>
            <person name="Coppotelli B.M."/>
            <person name="Morelli I.S."/>
        </authorList>
    </citation>
    <scope>NUCLEOTIDE SEQUENCE [LARGE SCALE GENOMIC DNA]</scope>
    <source>
        <strain evidence="7">I</strain>
    </source>
</reference>
<dbReference type="EMBL" id="NHON01000084">
    <property type="protein sequence ID" value="OWJ63672.1"/>
    <property type="molecule type" value="Genomic_DNA"/>
</dbReference>
<keyword evidence="3" id="KW-0233">DNA recombination</keyword>
<feature type="domain" description="Core-binding (CB)" evidence="5">
    <location>
        <begin position="45"/>
        <end position="135"/>
    </location>
</feature>
<dbReference type="GO" id="GO:0006310">
    <property type="term" value="P:DNA recombination"/>
    <property type="evidence" value="ECO:0007669"/>
    <property type="project" value="UniProtKB-KW"/>
</dbReference>
<dbReference type="InterPro" id="IPR044068">
    <property type="entry name" value="CB"/>
</dbReference>
<protein>
    <recommendedName>
        <fullName evidence="5">Core-binding (CB) domain-containing protein</fullName>
    </recommendedName>
</protein>
<keyword evidence="2 4" id="KW-0238">DNA-binding</keyword>
<keyword evidence="7" id="KW-1185">Reference proteome</keyword>
<evidence type="ECO:0000259" key="5">
    <source>
        <dbReference type="PROSITE" id="PS51900"/>
    </source>
</evidence>
<evidence type="ECO:0000313" key="7">
    <source>
        <dbReference type="Proteomes" id="UP000196655"/>
    </source>
</evidence>
<name>A0A211ZEF1_9PROT</name>
<dbReference type="OrthoDB" id="7804209at2"/>
<organism evidence="6 7">
    <name type="scientific">Inquilinus limosus</name>
    <dbReference type="NCBI Taxonomy" id="171674"/>
    <lineage>
        <taxon>Bacteria</taxon>
        <taxon>Pseudomonadati</taxon>
        <taxon>Pseudomonadota</taxon>
        <taxon>Alphaproteobacteria</taxon>
        <taxon>Rhodospirillales</taxon>
        <taxon>Rhodospirillaceae</taxon>
        <taxon>Inquilinus</taxon>
    </lineage>
</organism>
<dbReference type="Gene3D" id="1.10.150.130">
    <property type="match status" value="1"/>
</dbReference>
<dbReference type="SUPFAM" id="SSF56349">
    <property type="entry name" value="DNA breaking-rejoining enzymes"/>
    <property type="match status" value="1"/>
</dbReference>
<evidence type="ECO:0000256" key="4">
    <source>
        <dbReference type="PROSITE-ProRule" id="PRU01248"/>
    </source>
</evidence>
<evidence type="ECO:0000256" key="1">
    <source>
        <dbReference type="ARBA" id="ARBA00022908"/>
    </source>
</evidence>
<evidence type="ECO:0000256" key="2">
    <source>
        <dbReference type="ARBA" id="ARBA00023125"/>
    </source>
</evidence>
<sequence length="584" mass="64357">MAASRARIDRRLAVPEDISSVVVFRDPWGEIAKRFELSELGLPADVTMLLGAAFKGHHAGSSHDTQRGCWRALRIFATFAHEDGGIASAADLSSAMVGRYMAWLDRQPGQRGGGWSAPSRANLLSALRQLIDWTKRHAPERLPSRIDFPYNPYPLCNPEPRRKLDEAVLKSILQAAYEEIDEAWERFETGRRILATRAAVEGADAELCRFVRTIAKAGNGVVPAAKDTGIGGSTFNRRGGLRALAGYLHLTLDHLPAFFLAVAIQTAGNPDALRRLRRDCQSPHPLDEHRAMIDWGKPRAGMKVKRAQRRSFDRRRPYAAPNLIDRLLAMTAPLAAQARPQDRELLFLIKSEKTHGVGVVVPGTLASGIKRFIVRANARIAIWNRAAPERRREPLPDFAAAFLRGSAATRVYTASQGDLIAAQALLNHARIDTTERYVRSPDARRLQTETIARAQALMIGWITGEANDKADAAPEPMRVTVPFGHDCLNPLAGDRPGRPCSRLGACLRCPGLVVPLDAEHLARILQAIEVLEAARLTLDPARWALIYSPSHRILVDDILPDFPGHLHEDARSILATLPALPVLE</sequence>
<keyword evidence="1" id="KW-0229">DNA integration</keyword>
<evidence type="ECO:0000256" key="3">
    <source>
        <dbReference type="ARBA" id="ARBA00023172"/>
    </source>
</evidence>
<dbReference type="InterPro" id="IPR010998">
    <property type="entry name" value="Integrase_recombinase_N"/>
</dbReference>
<dbReference type="InterPro" id="IPR013762">
    <property type="entry name" value="Integrase-like_cat_sf"/>
</dbReference>
<dbReference type="GO" id="GO:0003677">
    <property type="term" value="F:DNA binding"/>
    <property type="evidence" value="ECO:0007669"/>
    <property type="project" value="UniProtKB-UniRule"/>
</dbReference>
<accession>A0A211ZEF1</accession>
<dbReference type="AlphaFoldDB" id="A0A211ZEF1"/>
<gene>
    <name evidence="6" type="ORF">BWR60_28675</name>
</gene>
<dbReference type="InterPro" id="IPR011010">
    <property type="entry name" value="DNA_brk_join_enz"/>
</dbReference>
<proteinExistence type="predicted"/>
<comment type="caution">
    <text evidence="6">The sequence shown here is derived from an EMBL/GenBank/DDBJ whole genome shotgun (WGS) entry which is preliminary data.</text>
</comment>
<evidence type="ECO:0000313" key="6">
    <source>
        <dbReference type="EMBL" id="OWJ63672.1"/>
    </source>
</evidence>
<dbReference type="GO" id="GO:0015074">
    <property type="term" value="P:DNA integration"/>
    <property type="evidence" value="ECO:0007669"/>
    <property type="project" value="UniProtKB-KW"/>
</dbReference>